<dbReference type="Proteomes" id="UP000299102">
    <property type="component" value="Unassembled WGS sequence"/>
</dbReference>
<evidence type="ECO:0000313" key="2">
    <source>
        <dbReference type="Proteomes" id="UP000299102"/>
    </source>
</evidence>
<dbReference type="Gene3D" id="1.10.10.1450">
    <property type="match status" value="1"/>
</dbReference>
<comment type="caution">
    <text evidence="1">The sequence shown here is derived from an EMBL/GenBank/DDBJ whole genome shotgun (WGS) entry which is preliminary data.</text>
</comment>
<gene>
    <name evidence="1" type="ORF">EVAR_40808_1</name>
</gene>
<organism evidence="1 2">
    <name type="scientific">Eumeta variegata</name>
    <name type="common">Bagworm moth</name>
    <name type="synonym">Eumeta japonica</name>
    <dbReference type="NCBI Taxonomy" id="151549"/>
    <lineage>
        <taxon>Eukaryota</taxon>
        <taxon>Metazoa</taxon>
        <taxon>Ecdysozoa</taxon>
        <taxon>Arthropoda</taxon>
        <taxon>Hexapoda</taxon>
        <taxon>Insecta</taxon>
        <taxon>Pterygota</taxon>
        <taxon>Neoptera</taxon>
        <taxon>Endopterygota</taxon>
        <taxon>Lepidoptera</taxon>
        <taxon>Glossata</taxon>
        <taxon>Ditrysia</taxon>
        <taxon>Tineoidea</taxon>
        <taxon>Psychidae</taxon>
        <taxon>Oiketicinae</taxon>
        <taxon>Eumeta</taxon>
    </lineage>
</organism>
<dbReference type="AlphaFoldDB" id="A0A4C1X2J1"/>
<name>A0A4C1X2J1_EUMVA</name>
<sequence>MSKFDPSKRHLQELLIYFNLKKIAAEAHRLLDPGRHIMRPAWVHRVLDLTEEEGISTVSVRAYLVLTIISFLLSVVTDKYGLSIVSEGFEAGRAVPVDYSPAIASLISLAFGTPTPSEAAERQYLGTPARRRRHPARYCSSLWLASSHPI</sequence>
<evidence type="ECO:0000313" key="1">
    <source>
        <dbReference type="EMBL" id="GBP57948.1"/>
    </source>
</evidence>
<accession>A0A4C1X2J1</accession>
<reference evidence="1 2" key="1">
    <citation type="journal article" date="2019" name="Commun. Biol.">
        <title>The bagworm genome reveals a unique fibroin gene that provides high tensile strength.</title>
        <authorList>
            <person name="Kono N."/>
            <person name="Nakamura H."/>
            <person name="Ohtoshi R."/>
            <person name="Tomita M."/>
            <person name="Numata K."/>
            <person name="Arakawa K."/>
        </authorList>
    </citation>
    <scope>NUCLEOTIDE SEQUENCE [LARGE SCALE GENOMIC DNA]</scope>
</reference>
<proteinExistence type="predicted"/>
<protein>
    <submittedName>
        <fullName evidence="1">Uncharacterized protein</fullName>
    </submittedName>
</protein>
<keyword evidence="2" id="KW-1185">Reference proteome</keyword>
<dbReference type="EMBL" id="BGZK01000723">
    <property type="protein sequence ID" value="GBP57948.1"/>
    <property type="molecule type" value="Genomic_DNA"/>
</dbReference>